<comment type="caution">
    <text evidence="8">The sequence shown here is derived from an EMBL/GenBank/DDBJ whole genome shotgun (WGS) entry which is preliminary data.</text>
</comment>
<dbReference type="SMART" id="SM00091">
    <property type="entry name" value="PAS"/>
    <property type="match status" value="3"/>
</dbReference>
<evidence type="ECO:0000313" key="8">
    <source>
        <dbReference type="EMBL" id="HDD52546.1"/>
    </source>
</evidence>
<gene>
    <name evidence="8" type="ORF">ENF32_00545</name>
</gene>
<evidence type="ECO:0000256" key="4">
    <source>
        <dbReference type="ARBA" id="ARBA00022679"/>
    </source>
</evidence>
<feature type="domain" description="PAS" evidence="6">
    <location>
        <begin position="130"/>
        <end position="200"/>
    </location>
</feature>
<keyword evidence="4" id="KW-0808">Transferase</keyword>
<accession>A0A7C0Y7P4</accession>
<dbReference type="EMBL" id="DQWS01000022">
    <property type="protein sequence ID" value="HDD52546.1"/>
    <property type="molecule type" value="Genomic_DNA"/>
</dbReference>
<dbReference type="InterPro" id="IPR000014">
    <property type="entry name" value="PAS"/>
</dbReference>
<dbReference type="SMART" id="SM00086">
    <property type="entry name" value="PAC"/>
    <property type="match status" value="2"/>
</dbReference>
<dbReference type="PROSITE" id="PS50112">
    <property type="entry name" value="PAS"/>
    <property type="match status" value="3"/>
</dbReference>
<dbReference type="InterPro" id="IPR013767">
    <property type="entry name" value="PAS_fold"/>
</dbReference>
<feature type="domain" description="PAC" evidence="7">
    <location>
        <begin position="203"/>
        <end position="253"/>
    </location>
</feature>
<feature type="domain" description="PAS" evidence="6">
    <location>
        <begin position="30"/>
        <end position="75"/>
    </location>
</feature>
<dbReference type="GO" id="GO:0006355">
    <property type="term" value="P:regulation of DNA-templated transcription"/>
    <property type="evidence" value="ECO:0007669"/>
    <property type="project" value="InterPro"/>
</dbReference>
<dbReference type="Gene3D" id="3.30.450.20">
    <property type="entry name" value="PAS domain"/>
    <property type="match status" value="3"/>
</dbReference>
<dbReference type="InterPro" id="IPR029016">
    <property type="entry name" value="GAF-like_dom_sf"/>
</dbReference>
<dbReference type="InterPro" id="IPR035965">
    <property type="entry name" value="PAS-like_dom_sf"/>
</dbReference>
<comment type="catalytic activity">
    <reaction evidence="1">
        <text>ATP + protein L-histidine = ADP + protein N-phospho-L-histidine.</text>
        <dbReference type="EC" id="2.7.13.3"/>
    </reaction>
</comment>
<evidence type="ECO:0000256" key="3">
    <source>
        <dbReference type="ARBA" id="ARBA00022553"/>
    </source>
</evidence>
<proteinExistence type="predicted"/>
<name>A0A7C0Y7P4_9BACT</name>
<dbReference type="InterPro" id="IPR003018">
    <property type="entry name" value="GAF"/>
</dbReference>
<feature type="domain" description="PAC" evidence="7">
    <location>
        <begin position="79"/>
        <end position="129"/>
    </location>
</feature>
<dbReference type="InterPro" id="IPR000700">
    <property type="entry name" value="PAS-assoc_C"/>
</dbReference>
<reference evidence="8" key="1">
    <citation type="journal article" date="2020" name="mSystems">
        <title>Genome- and Community-Level Interaction Insights into Carbon Utilization and Element Cycling Functions of Hydrothermarchaeota in Hydrothermal Sediment.</title>
        <authorList>
            <person name="Zhou Z."/>
            <person name="Liu Y."/>
            <person name="Xu W."/>
            <person name="Pan J."/>
            <person name="Luo Z.H."/>
            <person name="Li M."/>
        </authorList>
    </citation>
    <scope>NUCLEOTIDE SEQUENCE [LARGE SCALE GENOMIC DNA]</scope>
    <source>
        <strain evidence="8">HyVt-115</strain>
    </source>
</reference>
<organism evidence="8">
    <name type="scientific">Thermosulfidibacter takaii</name>
    <dbReference type="NCBI Taxonomy" id="412593"/>
    <lineage>
        <taxon>Bacteria</taxon>
        <taxon>Pseudomonadati</taxon>
        <taxon>Thermosulfidibacterota</taxon>
        <taxon>Thermosulfidibacteria</taxon>
        <taxon>Thermosulfidibacterales</taxon>
        <taxon>Thermosulfidibacteraceae</taxon>
    </lineage>
</organism>
<dbReference type="SUPFAM" id="SSF55781">
    <property type="entry name" value="GAF domain-like"/>
    <property type="match status" value="1"/>
</dbReference>
<feature type="non-terminal residue" evidence="8">
    <location>
        <position position="501"/>
    </location>
</feature>
<dbReference type="InterPro" id="IPR001610">
    <property type="entry name" value="PAC"/>
</dbReference>
<dbReference type="AlphaFoldDB" id="A0A7C0Y7P4"/>
<dbReference type="PANTHER" id="PTHR43304">
    <property type="entry name" value="PHYTOCHROME-LIKE PROTEIN CPH1"/>
    <property type="match status" value="1"/>
</dbReference>
<feature type="domain" description="PAS" evidence="6">
    <location>
        <begin position="430"/>
        <end position="479"/>
    </location>
</feature>
<protein>
    <recommendedName>
        <fullName evidence="2">histidine kinase</fullName>
        <ecNumber evidence="2">2.7.13.3</ecNumber>
    </recommendedName>
</protein>
<dbReference type="SUPFAM" id="SSF55785">
    <property type="entry name" value="PYP-like sensor domain (PAS domain)"/>
    <property type="match status" value="3"/>
</dbReference>
<dbReference type="SMART" id="SM00065">
    <property type="entry name" value="GAF"/>
    <property type="match status" value="1"/>
</dbReference>
<dbReference type="Pfam" id="PF13185">
    <property type="entry name" value="GAF_2"/>
    <property type="match status" value="1"/>
</dbReference>
<dbReference type="Pfam" id="PF08447">
    <property type="entry name" value="PAS_3"/>
    <property type="match status" value="1"/>
</dbReference>
<evidence type="ECO:0000256" key="1">
    <source>
        <dbReference type="ARBA" id="ARBA00000085"/>
    </source>
</evidence>
<evidence type="ECO:0000259" key="7">
    <source>
        <dbReference type="PROSITE" id="PS50113"/>
    </source>
</evidence>
<dbReference type="PROSITE" id="PS50113">
    <property type="entry name" value="PAC"/>
    <property type="match status" value="2"/>
</dbReference>
<dbReference type="Gene3D" id="3.30.450.40">
    <property type="match status" value="1"/>
</dbReference>
<dbReference type="Pfam" id="PF00989">
    <property type="entry name" value="PAS"/>
    <property type="match status" value="2"/>
</dbReference>
<evidence type="ECO:0000256" key="5">
    <source>
        <dbReference type="ARBA" id="ARBA00022777"/>
    </source>
</evidence>
<dbReference type="PANTHER" id="PTHR43304:SF1">
    <property type="entry name" value="PAC DOMAIN-CONTAINING PROTEIN"/>
    <property type="match status" value="1"/>
</dbReference>
<evidence type="ECO:0000259" key="6">
    <source>
        <dbReference type="PROSITE" id="PS50112"/>
    </source>
</evidence>
<dbReference type="CDD" id="cd00130">
    <property type="entry name" value="PAS"/>
    <property type="match status" value="3"/>
</dbReference>
<dbReference type="EC" id="2.7.13.3" evidence="2"/>
<evidence type="ECO:0000256" key="2">
    <source>
        <dbReference type="ARBA" id="ARBA00012438"/>
    </source>
</evidence>
<dbReference type="Proteomes" id="UP000885690">
    <property type="component" value="Unassembled WGS sequence"/>
</dbReference>
<dbReference type="InterPro" id="IPR013655">
    <property type="entry name" value="PAS_fold_3"/>
</dbReference>
<keyword evidence="3" id="KW-0597">Phosphoprotein</keyword>
<sequence>MLGGFEAQVKLIVDNAIVGVYLFQDDKFWYVNPVLAKIFGYEPEEVIERLGPLDVIHPDDRDLVRRQIQIRLEGKEEHLHYVFRGLRKDGTVIYCETFGSRVHYRGKPAIVGTIIDITERKRAEESLRRSEEQYRTLVEAAQDVIFSLSTEGVITSLNPAFELNTGWPRSQWIGEHFSVLVHPEDLPLAEDLFQRVLNGESSSPVDLRIRQKSDYGIYELTGAPIVHEGRVTGALGIARDVTSRREMEEKLQWELAVNSVVSEIAHTLLSTSSLRDVGYELLDRVTPLTGSKHGFLSIVDPETSREVRLLFAGVHDEECTAFMDEELTFSRGADGRYHGLWGHALNTGQPFFTNAPDAHEASAGVPAWHVPIKNFAAAPAVAGGKVLGQIALANSPRGYTQRDLEALKRIANLYALAVLRHWEAKALKESEESYRSLIDDVIESSNVGLFILDADFKVVWINRAIERFFGLKREEVVGRDKRQLVRERIKYMFEDPDGFAA</sequence>
<dbReference type="InterPro" id="IPR052162">
    <property type="entry name" value="Sensor_kinase/Photoreceptor"/>
</dbReference>
<dbReference type="NCBIfam" id="TIGR00229">
    <property type="entry name" value="sensory_box"/>
    <property type="match status" value="3"/>
</dbReference>
<dbReference type="GO" id="GO:0004673">
    <property type="term" value="F:protein histidine kinase activity"/>
    <property type="evidence" value="ECO:0007669"/>
    <property type="project" value="UniProtKB-EC"/>
</dbReference>
<keyword evidence="5" id="KW-0418">Kinase</keyword>